<name>A0A0M8PSC4_RHORH</name>
<dbReference type="Proteomes" id="UP000037712">
    <property type="component" value="Unassembled WGS sequence"/>
</dbReference>
<reference evidence="2" key="2">
    <citation type="submission" date="2015-01" db="EMBL/GenBank/DDBJ databases">
        <title>Draft genome sequence of potential hydrocarbon metabolising strain of Rhodococcus rhodochrous.</title>
        <authorList>
            <person name="Aggarwal R.K."/>
            <person name="Dawar C."/>
        </authorList>
    </citation>
    <scope>NUCLEOTIDE SEQUENCE [LARGE SCALE GENOMIC DNA]</scope>
    <source>
        <strain evidence="2">KG-21</strain>
    </source>
</reference>
<accession>A0A0M8PSC4</accession>
<protein>
    <submittedName>
        <fullName evidence="1">Uncharacterized protein</fullName>
    </submittedName>
</protein>
<evidence type="ECO:0000313" key="1">
    <source>
        <dbReference type="EMBL" id="KOS57578.1"/>
    </source>
</evidence>
<gene>
    <name evidence="1" type="ORF">Z051_03605</name>
</gene>
<sequence>MTSDDAPASGQDPHDVDSRFLGDLRDRLAQAVARAAEAGNPTLGTVELTIRELAELLDRIDRHDTEQMAREFSDSRQRHHMRRKNSMLLSIELALVGQSGPLVDILEGILRDGGVDR</sequence>
<comment type="caution">
    <text evidence="1">The sequence shown here is derived from an EMBL/GenBank/DDBJ whole genome shotgun (WGS) entry which is preliminary data.</text>
</comment>
<evidence type="ECO:0000313" key="2">
    <source>
        <dbReference type="Proteomes" id="UP000037712"/>
    </source>
</evidence>
<organism evidence="1 2">
    <name type="scientific">Rhodococcus rhodochrous KG-21</name>
    <dbReference type="NCBI Taxonomy" id="1441923"/>
    <lineage>
        <taxon>Bacteria</taxon>
        <taxon>Bacillati</taxon>
        <taxon>Actinomycetota</taxon>
        <taxon>Actinomycetes</taxon>
        <taxon>Mycobacteriales</taxon>
        <taxon>Nocardiaceae</taxon>
        <taxon>Rhodococcus</taxon>
    </lineage>
</organism>
<proteinExistence type="predicted"/>
<dbReference type="AlphaFoldDB" id="A0A0M8PSC4"/>
<reference evidence="1 2" key="1">
    <citation type="journal article" date="2015" name="Genome Announc.">
        <title>Draft Genome Sequence of Rhodococcus rhodochrous Strain KG-21, a Soil Isolate from Oil Fields of Krishna-Godavari Basin, India.</title>
        <authorList>
            <person name="Dawar C."/>
            <person name="Aggarwal R.K."/>
        </authorList>
    </citation>
    <scope>NUCLEOTIDE SEQUENCE [LARGE SCALE GENOMIC DNA]</scope>
    <source>
        <strain evidence="1 2">KG-21</strain>
    </source>
</reference>
<dbReference type="EMBL" id="AZYO01000004">
    <property type="protein sequence ID" value="KOS57578.1"/>
    <property type="molecule type" value="Genomic_DNA"/>
</dbReference>